<dbReference type="PRINTS" id="PR00878">
    <property type="entry name" value="CHOLNESTRASE"/>
</dbReference>
<dbReference type="eggNOG" id="KOG1516">
    <property type="taxonomic scope" value="Eukaryota"/>
</dbReference>
<dbReference type="InterPro" id="IPR029058">
    <property type="entry name" value="AB_hydrolase_fold"/>
</dbReference>
<evidence type="ECO:0000256" key="27">
    <source>
        <dbReference type="ARBA" id="ARBA00053019"/>
    </source>
</evidence>
<dbReference type="KEGG" id="nve:5509103"/>
<feature type="chain" id="PRO_5005121874" description="Carboxylic ester hydrolase" evidence="30">
    <location>
        <begin position="19"/>
        <end position="586"/>
    </location>
</feature>
<dbReference type="EMBL" id="DS469643">
    <property type="protein sequence ID" value="EDO37610.1"/>
    <property type="molecule type" value="Genomic_DNA"/>
</dbReference>
<comment type="catalytic activity">
    <reaction evidence="19">
        <text>9-(9Z-octadecenoyloxy)-octadecanoate + H2O = 9-hydroxy-octadecanoate + (9Z)-octadecenoate + H(+)</text>
        <dbReference type="Rhea" id="RHEA:52048"/>
        <dbReference type="ChEBI" id="CHEBI:15377"/>
        <dbReference type="ChEBI" id="CHEBI:15378"/>
        <dbReference type="ChEBI" id="CHEBI:30823"/>
        <dbReference type="ChEBI" id="CHEBI:136282"/>
        <dbReference type="ChEBI" id="CHEBI:136286"/>
    </reaction>
    <physiologicalReaction direction="left-to-right" evidence="19">
        <dbReference type="Rhea" id="RHEA:52049"/>
    </physiologicalReaction>
</comment>
<dbReference type="PhylomeDB" id="A7SFA0"/>
<dbReference type="EC" id="3.1.1.-" evidence="30"/>
<protein>
    <recommendedName>
        <fullName evidence="30">Carboxylic ester hydrolase</fullName>
        <ecNumber evidence="30">3.1.1.-</ecNumber>
    </recommendedName>
</protein>
<keyword evidence="10" id="KW-1015">Disulfide bond</keyword>
<dbReference type="GO" id="GO:0016042">
    <property type="term" value="P:lipid catabolic process"/>
    <property type="evidence" value="ECO:0007669"/>
    <property type="project" value="UniProtKB-KW"/>
</dbReference>
<evidence type="ECO:0000256" key="23">
    <source>
        <dbReference type="ARBA" id="ARBA00049322"/>
    </source>
</evidence>
<evidence type="ECO:0000256" key="1">
    <source>
        <dbReference type="ARBA" id="ARBA00000923"/>
    </source>
</evidence>
<dbReference type="ESTHER" id="nemve-a7sfa0">
    <property type="family name" value="Carb_B_Root"/>
</dbReference>
<comment type="similarity">
    <text evidence="3 30">Belongs to the type-B carboxylesterase/lipase family.</text>
</comment>
<feature type="active site" description="Acyl-ester intermediate" evidence="29">
    <location>
        <position position="223"/>
    </location>
</feature>
<dbReference type="InterPro" id="IPR019826">
    <property type="entry name" value="Carboxylesterase_B_AS"/>
</dbReference>
<dbReference type="HOGENOM" id="CLU_006586_13_0_1"/>
<evidence type="ECO:0000256" key="6">
    <source>
        <dbReference type="ARBA" id="ARBA00022729"/>
    </source>
</evidence>
<comment type="catalytic activity">
    <reaction evidence="27">
        <text>a sterol ester + H2O = a sterol + a fatty acid + H(+)</text>
        <dbReference type="Rhea" id="RHEA:10100"/>
        <dbReference type="ChEBI" id="CHEBI:15377"/>
        <dbReference type="ChEBI" id="CHEBI:15378"/>
        <dbReference type="ChEBI" id="CHEBI:15889"/>
        <dbReference type="ChEBI" id="CHEBI:28868"/>
        <dbReference type="ChEBI" id="CHEBI:35915"/>
        <dbReference type="EC" id="3.1.1.13"/>
    </reaction>
    <physiologicalReaction direction="left-to-right" evidence="27">
        <dbReference type="Rhea" id="RHEA:10101"/>
    </physiologicalReaction>
</comment>
<evidence type="ECO:0000256" key="11">
    <source>
        <dbReference type="ARBA" id="ARBA00023180"/>
    </source>
</evidence>
<comment type="catalytic activity">
    <reaction evidence="12">
        <text>a butanoate ester + H2O = an aliphatic alcohol + butanoate + H(+)</text>
        <dbReference type="Rhea" id="RHEA:47348"/>
        <dbReference type="ChEBI" id="CHEBI:2571"/>
        <dbReference type="ChEBI" id="CHEBI:15377"/>
        <dbReference type="ChEBI" id="CHEBI:15378"/>
        <dbReference type="ChEBI" id="CHEBI:17968"/>
        <dbReference type="ChEBI" id="CHEBI:50477"/>
    </reaction>
    <physiologicalReaction direction="left-to-right" evidence="12">
        <dbReference type="Rhea" id="RHEA:47349"/>
    </physiologicalReaction>
</comment>
<comment type="catalytic activity">
    <reaction evidence="17">
        <text>12-octadecanoyloxy-octadecanoate + H2O = 12-hydroxyoctadecanoate + octadecanoate + H(+)</text>
        <dbReference type="Rhea" id="RHEA:52080"/>
        <dbReference type="ChEBI" id="CHEBI:15377"/>
        <dbReference type="ChEBI" id="CHEBI:15378"/>
        <dbReference type="ChEBI" id="CHEBI:25629"/>
        <dbReference type="ChEBI" id="CHEBI:84201"/>
        <dbReference type="ChEBI" id="CHEBI:136330"/>
    </reaction>
    <physiologicalReaction direction="left-to-right" evidence="17">
        <dbReference type="Rhea" id="RHEA:52081"/>
    </physiologicalReaction>
</comment>
<dbReference type="Gene3D" id="3.40.50.1820">
    <property type="entry name" value="alpha/beta hydrolase"/>
    <property type="match status" value="1"/>
</dbReference>
<evidence type="ECO:0000256" key="2">
    <source>
        <dbReference type="ARBA" id="ARBA00004613"/>
    </source>
</evidence>
<evidence type="ECO:0000256" key="25">
    <source>
        <dbReference type="ARBA" id="ARBA00051791"/>
    </source>
</evidence>
<feature type="domain" description="Carboxylesterase type B" evidence="31">
    <location>
        <begin position="22"/>
        <end position="537"/>
    </location>
</feature>
<evidence type="ECO:0000313" key="33">
    <source>
        <dbReference type="Proteomes" id="UP000001593"/>
    </source>
</evidence>
<evidence type="ECO:0000256" key="4">
    <source>
        <dbReference type="ARBA" id="ARBA00022487"/>
    </source>
</evidence>
<comment type="catalytic activity">
    <reaction evidence="16">
        <text>9-hexadecanoyloxy-octadecanoate + H2O = 9-hydroxy-octadecanoate + hexadecanoate + H(+)</text>
        <dbReference type="Rhea" id="RHEA:52052"/>
        <dbReference type="ChEBI" id="CHEBI:7896"/>
        <dbReference type="ChEBI" id="CHEBI:15377"/>
        <dbReference type="ChEBI" id="CHEBI:15378"/>
        <dbReference type="ChEBI" id="CHEBI:83670"/>
        <dbReference type="ChEBI" id="CHEBI:136286"/>
    </reaction>
    <physiologicalReaction direction="left-to-right" evidence="16">
        <dbReference type="Rhea" id="RHEA:52053"/>
    </physiologicalReaction>
</comment>
<dbReference type="InterPro" id="IPR000997">
    <property type="entry name" value="Cholinesterase"/>
</dbReference>
<dbReference type="InterPro" id="IPR051093">
    <property type="entry name" value="Neuroligin/BSAL"/>
</dbReference>
<evidence type="ECO:0000256" key="18">
    <source>
        <dbReference type="ARBA" id="ARBA00048701"/>
    </source>
</evidence>
<evidence type="ECO:0000256" key="28">
    <source>
        <dbReference type="ARBA" id="ARBA00064516"/>
    </source>
</evidence>
<evidence type="ECO:0000259" key="31">
    <source>
        <dbReference type="Pfam" id="PF00135"/>
    </source>
</evidence>
<evidence type="ECO:0000256" key="16">
    <source>
        <dbReference type="ARBA" id="ARBA00047863"/>
    </source>
</evidence>
<reference evidence="32 33" key="1">
    <citation type="journal article" date="2007" name="Science">
        <title>Sea anemone genome reveals ancestral eumetazoan gene repertoire and genomic organization.</title>
        <authorList>
            <person name="Putnam N.H."/>
            <person name="Srivastava M."/>
            <person name="Hellsten U."/>
            <person name="Dirks B."/>
            <person name="Chapman J."/>
            <person name="Salamov A."/>
            <person name="Terry A."/>
            <person name="Shapiro H."/>
            <person name="Lindquist E."/>
            <person name="Kapitonov V.V."/>
            <person name="Jurka J."/>
            <person name="Genikhovich G."/>
            <person name="Grigoriev I.V."/>
            <person name="Lucas S.M."/>
            <person name="Steele R.E."/>
            <person name="Finnerty J.R."/>
            <person name="Technau U."/>
            <person name="Martindale M.Q."/>
            <person name="Rokhsar D.S."/>
        </authorList>
    </citation>
    <scope>NUCLEOTIDE SEQUENCE [LARGE SCALE GENOMIC DNA]</scope>
    <source>
        <strain evidence="33">CH2 X CH6</strain>
    </source>
</reference>
<comment type="catalytic activity">
    <reaction evidence="15">
        <text>cholesteryl (9Z-octadecenoate) + H2O = cholesterol + (9Z)-octadecenoate + H(+)</text>
        <dbReference type="Rhea" id="RHEA:33875"/>
        <dbReference type="ChEBI" id="CHEBI:15377"/>
        <dbReference type="ChEBI" id="CHEBI:15378"/>
        <dbReference type="ChEBI" id="CHEBI:16113"/>
        <dbReference type="ChEBI" id="CHEBI:30823"/>
        <dbReference type="ChEBI" id="CHEBI:46898"/>
    </reaction>
    <physiologicalReaction direction="left-to-right" evidence="15">
        <dbReference type="Rhea" id="RHEA:33876"/>
    </physiologicalReaction>
</comment>
<evidence type="ECO:0000256" key="8">
    <source>
        <dbReference type="ARBA" id="ARBA00022963"/>
    </source>
</evidence>
<evidence type="ECO:0000256" key="10">
    <source>
        <dbReference type="ARBA" id="ARBA00023157"/>
    </source>
</evidence>
<dbReference type="FunFam" id="3.40.50.1820:FF:000100">
    <property type="entry name" value="Carboxylic ester hydrolase"/>
    <property type="match status" value="1"/>
</dbReference>
<dbReference type="InterPro" id="IPR002018">
    <property type="entry name" value="CarbesteraseB"/>
</dbReference>
<keyword evidence="11" id="KW-0325">Glycoprotein</keyword>
<proteinExistence type="inferred from homology"/>
<evidence type="ECO:0000256" key="3">
    <source>
        <dbReference type="ARBA" id="ARBA00005964"/>
    </source>
</evidence>
<evidence type="ECO:0000256" key="14">
    <source>
        <dbReference type="ARBA" id="ARBA00047427"/>
    </source>
</evidence>
<evidence type="ECO:0000256" key="22">
    <source>
        <dbReference type="ARBA" id="ARBA00049296"/>
    </source>
</evidence>
<comment type="catalytic activity">
    <reaction evidence="25">
        <text>an acetyl ester + H2O = an aliphatic alcohol + acetate + H(+)</text>
        <dbReference type="Rhea" id="RHEA:12957"/>
        <dbReference type="ChEBI" id="CHEBI:2571"/>
        <dbReference type="ChEBI" id="CHEBI:15377"/>
        <dbReference type="ChEBI" id="CHEBI:15378"/>
        <dbReference type="ChEBI" id="CHEBI:30089"/>
        <dbReference type="ChEBI" id="CHEBI:47622"/>
        <dbReference type="EC" id="3.1.1.6"/>
    </reaction>
    <physiologicalReaction direction="left-to-right" evidence="25">
        <dbReference type="Rhea" id="RHEA:12958"/>
    </physiologicalReaction>
</comment>
<dbReference type="GO" id="GO:0004104">
    <property type="term" value="F:cholinesterase activity"/>
    <property type="evidence" value="ECO:0007669"/>
    <property type="project" value="InterPro"/>
</dbReference>
<comment type="subcellular location">
    <subcellularLocation>
        <location evidence="2">Secreted</location>
    </subcellularLocation>
</comment>
<keyword evidence="5" id="KW-0964">Secreted</keyword>
<evidence type="ECO:0000256" key="17">
    <source>
        <dbReference type="ARBA" id="ARBA00048680"/>
    </source>
</evidence>
<comment type="catalytic activity">
    <reaction evidence="22">
        <text>13-(9Z-octadecenoyloxy)-octadecanoate + H2O = 13-hydroxy-octadecanoate + (9Z)-octadecenoate + H(+)</text>
        <dbReference type="Rhea" id="RHEA:52064"/>
        <dbReference type="ChEBI" id="CHEBI:15377"/>
        <dbReference type="ChEBI" id="CHEBI:15378"/>
        <dbReference type="ChEBI" id="CHEBI:30823"/>
        <dbReference type="ChEBI" id="CHEBI:136303"/>
        <dbReference type="ChEBI" id="CHEBI:136304"/>
    </reaction>
    <physiologicalReaction direction="left-to-right" evidence="22">
        <dbReference type="Rhea" id="RHEA:52065"/>
    </physiologicalReaction>
</comment>
<comment type="catalytic activity">
    <reaction evidence="14">
        <text>13-octadecanoyloxy-octadecanoate + H2O = 13-hydroxy-octadecanoate + octadecanoate + H(+)</text>
        <dbReference type="Rhea" id="RHEA:52084"/>
        <dbReference type="ChEBI" id="CHEBI:15377"/>
        <dbReference type="ChEBI" id="CHEBI:15378"/>
        <dbReference type="ChEBI" id="CHEBI:25629"/>
        <dbReference type="ChEBI" id="CHEBI:136304"/>
        <dbReference type="ChEBI" id="CHEBI:136335"/>
    </reaction>
    <physiologicalReaction direction="left-to-right" evidence="14">
        <dbReference type="Rhea" id="RHEA:52085"/>
    </physiologicalReaction>
</comment>
<evidence type="ECO:0000256" key="29">
    <source>
        <dbReference type="PIRSR" id="PIRSR600997-1"/>
    </source>
</evidence>
<dbReference type="GO" id="GO:0004771">
    <property type="term" value="F:sterol ester esterase activity"/>
    <property type="evidence" value="ECO:0007669"/>
    <property type="project" value="UniProtKB-EC"/>
</dbReference>
<comment type="catalytic activity">
    <reaction evidence="26">
        <text>5-(9Z-hexadecenoyloxy)-octadecanoate + H2O = 5-hydroxy-octadecanoate + (9Z)-hexadecenoate + H(+)</text>
        <dbReference type="Rhea" id="RHEA:52092"/>
        <dbReference type="ChEBI" id="CHEBI:15377"/>
        <dbReference type="ChEBI" id="CHEBI:15378"/>
        <dbReference type="ChEBI" id="CHEBI:32372"/>
        <dbReference type="ChEBI" id="CHEBI:136369"/>
        <dbReference type="ChEBI" id="CHEBI:136370"/>
    </reaction>
    <physiologicalReaction direction="left-to-right" evidence="26">
        <dbReference type="Rhea" id="RHEA:52093"/>
    </physiologicalReaction>
</comment>
<dbReference type="InterPro" id="IPR019819">
    <property type="entry name" value="Carboxylesterase_B_CS"/>
</dbReference>
<evidence type="ECO:0000256" key="19">
    <source>
        <dbReference type="ARBA" id="ARBA00048800"/>
    </source>
</evidence>
<comment type="catalytic activity">
    <reaction evidence="24">
        <text>12-(9Z-hexadecenoyloxy)-octadecanoate + H2O = 12-hydroxyoctadecanoate + (9Z)-hexadecenoate + H(+)</text>
        <dbReference type="Rhea" id="RHEA:52072"/>
        <dbReference type="ChEBI" id="CHEBI:15377"/>
        <dbReference type="ChEBI" id="CHEBI:15378"/>
        <dbReference type="ChEBI" id="CHEBI:32372"/>
        <dbReference type="ChEBI" id="CHEBI:84201"/>
        <dbReference type="ChEBI" id="CHEBI:136312"/>
    </reaction>
    <physiologicalReaction direction="left-to-right" evidence="24">
        <dbReference type="Rhea" id="RHEA:52073"/>
    </physiologicalReaction>
</comment>
<keyword evidence="33" id="KW-1185">Reference proteome</keyword>
<dbReference type="SMR" id="A7SFA0"/>
<organism evidence="32 33">
    <name type="scientific">Nematostella vectensis</name>
    <name type="common">Starlet sea anemone</name>
    <dbReference type="NCBI Taxonomy" id="45351"/>
    <lineage>
        <taxon>Eukaryota</taxon>
        <taxon>Metazoa</taxon>
        <taxon>Cnidaria</taxon>
        <taxon>Anthozoa</taxon>
        <taxon>Hexacorallia</taxon>
        <taxon>Actiniaria</taxon>
        <taxon>Edwardsiidae</taxon>
        <taxon>Nematostella</taxon>
    </lineage>
</organism>
<evidence type="ECO:0000256" key="15">
    <source>
        <dbReference type="ARBA" id="ARBA00047653"/>
    </source>
</evidence>
<keyword evidence="9" id="KW-0443">Lipid metabolism</keyword>
<evidence type="ECO:0000256" key="13">
    <source>
        <dbReference type="ARBA" id="ARBA00047368"/>
    </source>
</evidence>
<name>A7SFA0_NEMVE</name>
<feature type="active site" description="Charge relay system" evidence="29">
    <location>
        <position position="340"/>
    </location>
</feature>
<dbReference type="AlphaFoldDB" id="A7SFA0"/>
<accession>A7SFA0</accession>
<sequence length="586" mass="65838">MVLLRGLMLTVFLRLGITASASLVRTKQGYVRGLRQQFDAKSEDNVDTVYKFLGVPYAEPPVKNLRFKGPIPPRSWAPSIYEATEFKDICTQSYRHYGGSINNAWPTFTEKRFSEDCLYLNIYTPSINPDGTHYPVIFYIHGGGFFAGTPIRDVTPGEFLPLRGIVLVTVQYRLGIFGFLTTGDAEAPGNAGLLDQVEALQWTKRNIFNFGGEPNNITIMGESAGGASVGLHLMSPLSKGLFQRAIAVSGVEFSPFALLPNDVVVNYVKKTVAEELECNFDSSSAMLECLREMPSSKLEPYFNLVKPIIDGFFLPDDPHRLREQGDFHRVPLLSGFVSHEGSFLLENARVKYTMEGMRNFAQHFLRMEFYSNSMPDKVSLDALLFQYTPWLDKKDSNKIRKKMIEMLSDSFVIAPTHASLTLHSKHGAPTYMFEFTHRSRRHKKPAWMGVVHGDTTAYKFGVPLLSAQQHIYDEQDRNVSDMLVTMFVNFAKYGNPTPSPVHGTNWERFNTSNKAYLKIQPNVVLASKFHPARMAFWNEYFPGLVSRQKLDIRVSESRSGSEGLSGLLWGALLASLAGMLSTLRPG</sequence>
<evidence type="ECO:0000256" key="26">
    <source>
        <dbReference type="ARBA" id="ARBA00052473"/>
    </source>
</evidence>
<comment type="catalytic activity">
    <reaction evidence="13">
        <text>12-hexadecanoyloxy-octadecanoate + H2O = 12-hydroxyoctadecanoate + hexadecanoate + H(+)</text>
        <dbReference type="Rhea" id="RHEA:52056"/>
        <dbReference type="ChEBI" id="CHEBI:7896"/>
        <dbReference type="ChEBI" id="CHEBI:15377"/>
        <dbReference type="ChEBI" id="CHEBI:15378"/>
        <dbReference type="ChEBI" id="CHEBI:83677"/>
        <dbReference type="ChEBI" id="CHEBI:84201"/>
    </reaction>
    <physiologicalReaction direction="left-to-right" evidence="13">
        <dbReference type="Rhea" id="RHEA:52057"/>
    </physiologicalReaction>
</comment>
<keyword evidence="6 30" id="KW-0732">Signal</keyword>
<dbReference type="PROSITE" id="PS00941">
    <property type="entry name" value="CARBOXYLESTERASE_B_2"/>
    <property type="match status" value="1"/>
</dbReference>
<evidence type="ECO:0000256" key="9">
    <source>
        <dbReference type="ARBA" id="ARBA00023098"/>
    </source>
</evidence>
<evidence type="ECO:0000256" key="20">
    <source>
        <dbReference type="ARBA" id="ARBA00049221"/>
    </source>
</evidence>
<evidence type="ECO:0000313" key="32">
    <source>
        <dbReference type="EMBL" id="EDO37610.1"/>
    </source>
</evidence>
<keyword evidence="7 30" id="KW-0378">Hydrolase</keyword>
<comment type="catalytic activity">
    <reaction evidence="1">
        <text>9-(9Z-hexadecenoyloxy)-octadecanoate + H2O = (9Z)-hexadecenoate + 9-hydroxy-octadecanoate + H(+)</text>
        <dbReference type="Rhea" id="RHEA:52068"/>
        <dbReference type="ChEBI" id="CHEBI:15377"/>
        <dbReference type="ChEBI" id="CHEBI:15378"/>
        <dbReference type="ChEBI" id="CHEBI:32372"/>
        <dbReference type="ChEBI" id="CHEBI:136286"/>
        <dbReference type="ChEBI" id="CHEBI:136309"/>
    </reaction>
    <physiologicalReaction direction="left-to-right" evidence="1">
        <dbReference type="Rhea" id="RHEA:52069"/>
    </physiologicalReaction>
</comment>
<evidence type="ECO:0000256" key="7">
    <source>
        <dbReference type="ARBA" id="ARBA00022801"/>
    </source>
</evidence>
<comment type="catalytic activity">
    <reaction evidence="20">
        <text>9-octadecanoyloxy-octadecanoate + H2O = 9-hydroxy-octadecanoate + octadecanoate + H(+)</text>
        <dbReference type="Rhea" id="RHEA:52096"/>
        <dbReference type="ChEBI" id="CHEBI:15377"/>
        <dbReference type="ChEBI" id="CHEBI:15378"/>
        <dbReference type="ChEBI" id="CHEBI:25629"/>
        <dbReference type="ChEBI" id="CHEBI:136286"/>
        <dbReference type="ChEBI" id="CHEBI:136373"/>
    </reaction>
    <physiologicalReaction direction="left-to-right" evidence="20">
        <dbReference type="Rhea" id="RHEA:52097"/>
    </physiologicalReaction>
</comment>
<gene>
    <name evidence="32" type="ORF">NEMVEDRAFT_v1g211382</name>
</gene>
<dbReference type="PANTHER" id="PTHR43903">
    <property type="entry name" value="NEUROLIGIN"/>
    <property type="match status" value="1"/>
</dbReference>
<comment type="catalytic activity">
    <reaction evidence="21">
        <text>1,2,3-trioctanoylglycerol + H2O = dioctanoylglycerol + octanoate + H(+)</text>
        <dbReference type="Rhea" id="RHEA:47864"/>
        <dbReference type="ChEBI" id="CHEBI:15377"/>
        <dbReference type="ChEBI" id="CHEBI:15378"/>
        <dbReference type="ChEBI" id="CHEBI:25646"/>
        <dbReference type="ChEBI" id="CHEBI:76978"/>
        <dbReference type="ChEBI" id="CHEBI:88066"/>
    </reaction>
    <physiologicalReaction direction="left-to-right" evidence="21">
        <dbReference type="Rhea" id="RHEA:47865"/>
    </physiologicalReaction>
</comment>
<evidence type="ECO:0000256" key="24">
    <source>
        <dbReference type="ARBA" id="ARBA00049428"/>
    </source>
</evidence>
<dbReference type="OMA" id="YLRVEAN"/>
<evidence type="ECO:0000256" key="30">
    <source>
        <dbReference type="RuleBase" id="RU361235"/>
    </source>
</evidence>
<feature type="signal peptide" evidence="30">
    <location>
        <begin position="1"/>
        <end position="18"/>
    </location>
</feature>
<dbReference type="GO" id="GO:0008126">
    <property type="term" value="F:acetylesterase activity"/>
    <property type="evidence" value="ECO:0007669"/>
    <property type="project" value="UniProtKB-EC"/>
</dbReference>
<comment type="catalytic activity">
    <reaction evidence="18">
        <text>12-(9Z-octadecenoyloxy)-octadecanoate + H2O = 12-hydroxyoctadecanoate + (9Z)-octadecenoate + H(+)</text>
        <dbReference type="Rhea" id="RHEA:52060"/>
        <dbReference type="ChEBI" id="CHEBI:15377"/>
        <dbReference type="ChEBI" id="CHEBI:15378"/>
        <dbReference type="ChEBI" id="CHEBI:30823"/>
        <dbReference type="ChEBI" id="CHEBI:84201"/>
        <dbReference type="ChEBI" id="CHEBI:136302"/>
    </reaction>
    <physiologicalReaction direction="left-to-right" evidence="18">
        <dbReference type="Rhea" id="RHEA:52061"/>
    </physiologicalReaction>
</comment>
<evidence type="ECO:0000256" key="21">
    <source>
        <dbReference type="ARBA" id="ARBA00049290"/>
    </source>
</evidence>
<dbReference type="Proteomes" id="UP000001593">
    <property type="component" value="Unassembled WGS sequence"/>
</dbReference>
<dbReference type="GO" id="GO:0005576">
    <property type="term" value="C:extracellular region"/>
    <property type="evidence" value="ECO:0007669"/>
    <property type="project" value="UniProtKB-SubCell"/>
</dbReference>
<dbReference type="InParanoid" id="A7SFA0"/>
<dbReference type="STRING" id="45351.A7SFA0"/>
<keyword evidence="4" id="KW-0719">Serine esterase</keyword>
<comment type="catalytic activity">
    <reaction evidence="23">
        <text>13-(9Z-hexadecenoyloxy)-octadecanoate + H2O = 13-hydroxy-octadecanoate + (9Z)-hexadecenoate + H(+)</text>
        <dbReference type="Rhea" id="RHEA:52076"/>
        <dbReference type="ChEBI" id="CHEBI:15377"/>
        <dbReference type="ChEBI" id="CHEBI:15378"/>
        <dbReference type="ChEBI" id="CHEBI:32372"/>
        <dbReference type="ChEBI" id="CHEBI:136304"/>
        <dbReference type="ChEBI" id="CHEBI:136315"/>
    </reaction>
    <physiologicalReaction direction="left-to-right" evidence="23">
        <dbReference type="Rhea" id="RHEA:52077"/>
    </physiologicalReaction>
</comment>
<comment type="subunit">
    <text evidence="28">Interacts with CLC.</text>
</comment>
<dbReference type="SUPFAM" id="SSF53474">
    <property type="entry name" value="alpha/beta-Hydrolases"/>
    <property type="match status" value="1"/>
</dbReference>
<feature type="active site" description="Charge relay system" evidence="29">
    <location>
        <position position="452"/>
    </location>
</feature>
<dbReference type="Pfam" id="PF00135">
    <property type="entry name" value="COesterase"/>
    <property type="match status" value="1"/>
</dbReference>
<dbReference type="PROSITE" id="PS00122">
    <property type="entry name" value="CARBOXYLESTERASE_B_1"/>
    <property type="match status" value="1"/>
</dbReference>
<evidence type="ECO:0000256" key="12">
    <source>
        <dbReference type="ARBA" id="ARBA00033629"/>
    </source>
</evidence>
<evidence type="ECO:0000256" key="5">
    <source>
        <dbReference type="ARBA" id="ARBA00022525"/>
    </source>
</evidence>
<keyword evidence="8" id="KW-0442">Lipid degradation</keyword>